<gene>
    <name evidence="1" type="ORF">SDC9_127227</name>
</gene>
<evidence type="ECO:0000313" key="1">
    <source>
        <dbReference type="EMBL" id="MPM80180.1"/>
    </source>
</evidence>
<dbReference type="EMBL" id="VSSQ01029875">
    <property type="protein sequence ID" value="MPM80180.1"/>
    <property type="molecule type" value="Genomic_DNA"/>
</dbReference>
<dbReference type="AlphaFoldDB" id="A0A645CSR9"/>
<name>A0A645CSR9_9ZZZZ</name>
<comment type="caution">
    <text evidence="1">The sequence shown here is derived from an EMBL/GenBank/DDBJ whole genome shotgun (WGS) entry which is preliminary data.</text>
</comment>
<proteinExistence type="predicted"/>
<reference evidence="1" key="1">
    <citation type="submission" date="2019-08" db="EMBL/GenBank/DDBJ databases">
        <authorList>
            <person name="Kucharzyk K."/>
            <person name="Murdoch R.W."/>
            <person name="Higgins S."/>
            <person name="Loffler F."/>
        </authorList>
    </citation>
    <scope>NUCLEOTIDE SEQUENCE</scope>
</reference>
<accession>A0A645CSR9</accession>
<organism evidence="1">
    <name type="scientific">bioreactor metagenome</name>
    <dbReference type="NCBI Taxonomy" id="1076179"/>
    <lineage>
        <taxon>unclassified sequences</taxon>
        <taxon>metagenomes</taxon>
        <taxon>ecological metagenomes</taxon>
    </lineage>
</organism>
<sequence length="38" mass="4069">MRPDDTGTQRVINIMVDISDAVGFAHHPAFQRSGAAVS</sequence>
<protein>
    <submittedName>
        <fullName evidence="1">Uncharacterized protein</fullName>
    </submittedName>
</protein>